<evidence type="ECO:0000256" key="3">
    <source>
        <dbReference type="ARBA" id="ARBA00022448"/>
    </source>
</evidence>
<keyword evidence="3" id="KW-0813">Transport</keyword>
<feature type="transmembrane region" description="Helical" evidence="8">
    <location>
        <begin position="534"/>
        <end position="555"/>
    </location>
</feature>
<reference evidence="9 10" key="1">
    <citation type="submission" date="2015-09" db="EMBL/GenBank/DDBJ databases">
        <title>Draft genome of a European isolate of the apple canker pathogen Neonectria ditissima.</title>
        <authorList>
            <person name="Gomez-Cortecero A."/>
            <person name="Harrison R.J."/>
            <person name="Armitage A.D."/>
        </authorList>
    </citation>
    <scope>NUCLEOTIDE SEQUENCE [LARGE SCALE GENOMIC DNA]</scope>
    <source>
        <strain evidence="9 10">R09/05</strain>
    </source>
</reference>
<keyword evidence="10" id="KW-1185">Reference proteome</keyword>
<dbReference type="AlphaFoldDB" id="A0A0N8H6V0"/>
<dbReference type="Gene3D" id="1.20.1250.20">
    <property type="entry name" value="MFS general substrate transporter like domains"/>
    <property type="match status" value="1"/>
</dbReference>
<evidence type="ECO:0000313" key="9">
    <source>
        <dbReference type="EMBL" id="KPM39988.1"/>
    </source>
</evidence>
<dbReference type="Proteomes" id="UP000050424">
    <property type="component" value="Unassembled WGS sequence"/>
</dbReference>
<comment type="subcellular location">
    <subcellularLocation>
        <location evidence="1">Membrane</location>
        <topology evidence="1">Multi-pass membrane protein</topology>
    </subcellularLocation>
</comment>
<dbReference type="GO" id="GO:0022857">
    <property type="term" value="F:transmembrane transporter activity"/>
    <property type="evidence" value="ECO:0007669"/>
    <property type="project" value="InterPro"/>
</dbReference>
<keyword evidence="5 8" id="KW-1133">Transmembrane helix</keyword>
<comment type="similarity">
    <text evidence="2">Belongs to the SLC43A transporter (TC 2.A.1.44) family.</text>
</comment>
<dbReference type="InterPro" id="IPR052599">
    <property type="entry name" value="SLC43A_AATransporter"/>
</dbReference>
<dbReference type="InterPro" id="IPR011701">
    <property type="entry name" value="MFS"/>
</dbReference>
<dbReference type="OrthoDB" id="330047at2759"/>
<proteinExistence type="inferred from homology"/>
<evidence type="ECO:0000256" key="7">
    <source>
        <dbReference type="ARBA" id="ARBA00023180"/>
    </source>
</evidence>
<feature type="transmembrane region" description="Helical" evidence="8">
    <location>
        <begin position="162"/>
        <end position="183"/>
    </location>
</feature>
<evidence type="ECO:0000256" key="2">
    <source>
        <dbReference type="ARBA" id="ARBA00006595"/>
    </source>
</evidence>
<feature type="transmembrane region" description="Helical" evidence="8">
    <location>
        <begin position="220"/>
        <end position="243"/>
    </location>
</feature>
<comment type="caution">
    <text evidence="9">The sequence shown here is derived from an EMBL/GenBank/DDBJ whole genome shotgun (WGS) entry which is preliminary data.</text>
</comment>
<sequence>MSLNRVASIETLAVPPGHGHDIRSRRGSDASLRVRRLSFNPVPQEWESTSLRGDDNHVDTVGAFEVPQWKRKLQIAASVVHCLFAAGIVFGYAALKPVLKLEGAYFGSCPEFPDDHSDGFAQMPRDTCVEIRLNLMFTVAAVGTNVAALPVGAILDHYGPRACGIIGSGFLTVGALLMAYQAVLPFDGLLPGYLFLALGGPFTYISSFQLSNAFPRRSGLILALLTGAFDASSALFLIYRILFNATDGAFNLRRFFLAYLAVPAVILVVQLTLMPTQSYKTVGELVDQAEEADAAYEALSGTPDDQVDEHTALLQEERFEERQRRQLVMADIETLLGSGMGDDQVEAKERKHVASGVWGIMHDNTVLQQIASPWFILICIFTIIQMTRINFFVATIRAQYEAIFGDHDRAVQINTFFDVALPVGGLISIPFIGTALDHFNTVVVLAALVSTGTLIGVLGVLPYAWAAYANVILFVLYRPFYYTAVSDYSAKVFGFRTFGTVYGLIICLSGLFNFSQSGLDVLFHQTFNGNPVPVDVMLLLLGLLIGVALVSFVAVQLRRIQQKDRGGPSYN</sequence>
<evidence type="ECO:0000256" key="5">
    <source>
        <dbReference type="ARBA" id="ARBA00022989"/>
    </source>
</evidence>
<dbReference type="PANTHER" id="PTHR20772">
    <property type="entry name" value="PROTEIN FMP42"/>
    <property type="match status" value="1"/>
</dbReference>
<dbReference type="GO" id="GO:0000329">
    <property type="term" value="C:fungal-type vacuole membrane"/>
    <property type="evidence" value="ECO:0007669"/>
    <property type="project" value="TreeGrafter"/>
</dbReference>
<dbReference type="EMBL" id="LKCW01000093">
    <property type="protein sequence ID" value="KPM39988.1"/>
    <property type="molecule type" value="Genomic_DNA"/>
</dbReference>
<accession>A0A0N8H6V0</accession>
<evidence type="ECO:0000256" key="6">
    <source>
        <dbReference type="ARBA" id="ARBA00023136"/>
    </source>
</evidence>
<evidence type="ECO:0000313" key="10">
    <source>
        <dbReference type="Proteomes" id="UP000050424"/>
    </source>
</evidence>
<feature type="transmembrane region" description="Helical" evidence="8">
    <location>
        <begin position="493"/>
        <end position="514"/>
    </location>
</feature>
<evidence type="ECO:0000256" key="4">
    <source>
        <dbReference type="ARBA" id="ARBA00022692"/>
    </source>
</evidence>
<dbReference type="PANTHER" id="PTHR20772:SF2">
    <property type="entry name" value="PROTEIN FMP42"/>
    <property type="match status" value="1"/>
</dbReference>
<dbReference type="SUPFAM" id="SSF103473">
    <property type="entry name" value="MFS general substrate transporter"/>
    <property type="match status" value="1"/>
</dbReference>
<feature type="transmembrane region" description="Helical" evidence="8">
    <location>
        <begin position="413"/>
        <end position="432"/>
    </location>
</feature>
<feature type="transmembrane region" description="Helical" evidence="8">
    <location>
        <begin position="374"/>
        <end position="393"/>
    </location>
</feature>
<evidence type="ECO:0000256" key="8">
    <source>
        <dbReference type="SAM" id="Phobius"/>
    </source>
</evidence>
<evidence type="ECO:0000256" key="1">
    <source>
        <dbReference type="ARBA" id="ARBA00004141"/>
    </source>
</evidence>
<feature type="transmembrane region" description="Helical" evidence="8">
    <location>
        <begin position="133"/>
        <end position="155"/>
    </location>
</feature>
<keyword evidence="6 8" id="KW-0472">Membrane</keyword>
<name>A0A0N8H6V0_9HYPO</name>
<dbReference type="Pfam" id="PF07690">
    <property type="entry name" value="MFS_1"/>
    <property type="match status" value="1"/>
</dbReference>
<dbReference type="InterPro" id="IPR036259">
    <property type="entry name" value="MFS_trans_sf"/>
</dbReference>
<organism evidence="9 10">
    <name type="scientific">Neonectria ditissima</name>
    <dbReference type="NCBI Taxonomy" id="78410"/>
    <lineage>
        <taxon>Eukaryota</taxon>
        <taxon>Fungi</taxon>
        <taxon>Dikarya</taxon>
        <taxon>Ascomycota</taxon>
        <taxon>Pezizomycotina</taxon>
        <taxon>Sordariomycetes</taxon>
        <taxon>Hypocreomycetidae</taxon>
        <taxon>Hypocreales</taxon>
        <taxon>Nectriaceae</taxon>
        <taxon>Neonectria</taxon>
    </lineage>
</organism>
<feature type="transmembrane region" description="Helical" evidence="8">
    <location>
        <begin position="75"/>
        <end position="95"/>
    </location>
</feature>
<dbReference type="STRING" id="78410.A0A0N8H6V0"/>
<feature type="transmembrane region" description="Helical" evidence="8">
    <location>
        <begin position="255"/>
        <end position="273"/>
    </location>
</feature>
<keyword evidence="7" id="KW-0325">Glycoprotein</keyword>
<keyword evidence="4 8" id="KW-0812">Transmembrane</keyword>
<gene>
    <name evidence="9" type="ORF">AK830_g6586</name>
</gene>
<protein>
    <submittedName>
        <fullName evidence="9">Protein FMP42</fullName>
    </submittedName>
</protein>